<feature type="compositionally biased region" description="Polar residues" evidence="8">
    <location>
        <begin position="45"/>
        <end position="56"/>
    </location>
</feature>
<dbReference type="GeneID" id="19012687"/>
<reference evidence="9 10" key="1">
    <citation type="submission" date="2011-10" db="EMBL/GenBank/DDBJ databases">
        <authorList>
            <person name="Genoscope - CEA"/>
        </authorList>
    </citation>
    <scope>NUCLEOTIDE SEQUENCE [LARGE SCALE GENOMIC DNA]</scope>
    <source>
        <strain evidence="9 10">RCC 1105</strain>
    </source>
</reference>
<evidence type="ECO:0000313" key="9">
    <source>
        <dbReference type="EMBL" id="CCO18826.1"/>
    </source>
</evidence>
<evidence type="ECO:0000256" key="7">
    <source>
        <dbReference type="RuleBase" id="RU003795"/>
    </source>
</evidence>
<sequence>MYLVVIPHKKQGPLLQQHFHFVNMLNSLPFFIHSSSVTSLPSSSTRATTNNSINRPSSSSSSSSKKGNNFKRGFRLSSSSSSSEQQQEQPAKIQETYQFHSPGGKVTFAHETDGEKSKWTNCEISHVGDVNEETKVKLGIVIGEFHDQLMNRMLEDARLSALAMNAEITRVVFVPGTYEAPLILENMLMDDSLDAACVLGYIEKGSTLHGEEMGNTCSLIFKQLELEYRKPVGMGIIGPGATAEQAETRVAYAGNAIRAAIRMARTMMV</sequence>
<dbReference type="GO" id="GO:0000906">
    <property type="term" value="F:6,7-dimethyl-8-ribityllumazine synthase activity"/>
    <property type="evidence" value="ECO:0007669"/>
    <property type="project" value="UniProtKB-EC"/>
</dbReference>
<dbReference type="InterPro" id="IPR036467">
    <property type="entry name" value="LS/RS_sf"/>
</dbReference>
<comment type="catalytic activity">
    <reaction evidence="6 7">
        <text>(2S)-2-hydroxy-3-oxobutyl phosphate + 5-amino-6-(D-ribitylamino)uracil = 6,7-dimethyl-8-(1-D-ribityl)lumazine + phosphate + 2 H2O + H(+)</text>
        <dbReference type="Rhea" id="RHEA:26152"/>
        <dbReference type="ChEBI" id="CHEBI:15377"/>
        <dbReference type="ChEBI" id="CHEBI:15378"/>
        <dbReference type="ChEBI" id="CHEBI:15934"/>
        <dbReference type="ChEBI" id="CHEBI:43474"/>
        <dbReference type="ChEBI" id="CHEBI:58201"/>
        <dbReference type="ChEBI" id="CHEBI:58830"/>
        <dbReference type="EC" id="2.5.1.78"/>
    </reaction>
</comment>
<dbReference type="AlphaFoldDB" id="K8ELA5"/>
<comment type="similarity">
    <text evidence="2 7">Belongs to the DMRL synthase family.</text>
</comment>
<dbReference type="STRING" id="41875.K8ELA5"/>
<keyword evidence="4 7" id="KW-0686">Riboflavin biosynthesis</keyword>
<dbReference type="Pfam" id="PF00885">
    <property type="entry name" value="DMRL_synthase"/>
    <property type="match status" value="1"/>
</dbReference>
<dbReference type="GO" id="GO:0009231">
    <property type="term" value="P:riboflavin biosynthetic process"/>
    <property type="evidence" value="ECO:0007669"/>
    <property type="project" value="UniProtKB-UniPathway"/>
</dbReference>
<dbReference type="Proteomes" id="UP000198341">
    <property type="component" value="Chromosome 12"/>
</dbReference>
<dbReference type="OrthoDB" id="2965at2759"/>
<comment type="function">
    <text evidence="7">Catalyzes the formation of 6,7-dimethyl-8-ribityllumazine by condensation of 5-amino-6-(D-ribitylamino)uracil with 3,4-dihydroxy-2-butanone 4-phosphate. This is the penultimate step in the biosynthesis of riboflavin.</text>
</comment>
<evidence type="ECO:0000256" key="4">
    <source>
        <dbReference type="ARBA" id="ARBA00022619"/>
    </source>
</evidence>
<dbReference type="EC" id="2.5.1.78" evidence="3 7"/>
<proteinExistence type="inferred from homology"/>
<accession>K8ELA5</accession>
<evidence type="ECO:0000256" key="3">
    <source>
        <dbReference type="ARBA" id="ARBA00012664"/>
    </source>
</evidence>
<keyword evidence="10" id="KW-1185">Reference proteome</keyword>
<evidence type="ECO:0000256" key="1">
    <source>
        <dbReference type="ARBA" id="ARBA00004917"/>
    </source>
</evidence>
<dbReference type="InterPro" id="IPR002180">
    <property type="entry name" value="LS/RS"/>
</dbReference>
<dbReference type="GO" id="GO:0009349">
    <property type="term" value="C:riboflavin synthase complex"/>
    <property type="evidence" value="ECO:0007669"/>
    <property type="project" value="UniProtKB-UniRule"/>
</dbReference>
<evidence type="ECO:0000313" key="10">
    <source>
        <dbReference type="Proteomes" id="UP000198341"/>
    </source>
</evidence>
<feature type="compositionally biased region" description="Low complexity" evidence="8">
    <location>
        <begin position="77"/>
        <end position="89"/>
    </location>
</feature>
<evidence type="ECO:0000256" key="6">
    <source>
        <dbReference type="ARBA" id="ARBA00048785"/>
    </source>
</evidence>
<evidence type="ECO:0000256" key="8">
    <source>
        <dbReference type="SAM" id="MobiDB-lite"/>
    </source>
</evidence>
<evidence type="ECO:0000256" key="2">
    <source>
        <dbReference type="ARBA" id="ARBA00007424"/>
    </source>
</evidence>
<gene>
    <name evidence="9" type="ordered locus">Bathy12g01290</name>
</gene>
<dbReference type="PANTHER" id="PTHR21058">
    <property type="entry name" value="6,7-DIMETHYL-8-RIBITYLLUMAZINE SYNTHASE DMRL SYNTHASE LUMAZINE SYNTHASE"/>
    <property type="match status" value="1"/>
</dbReference>
<dbReference type="SUPFAM" id="SSF52121">
    <property type="entry name" value="Lumazine synthase"/>
    <property type="match status" value="1"/>
</dbReference>
<dbReference type="Gene3D" id="3.40.50.960">
    <property type="entry name" value="Lumazine/riboflavin synthase"/>
    <property type="match status" value="1"/>
</dbReference>
<dbReference type="PANTHER" id="PTHR21058:SF0">
    <property type="entry name" value="6,7-DIMETHYL-8-RIBITYLLUMAZINE SYNTHASE"/>
    <property type="match status" value="1"/>
</dbReference>
<dbReference type="KEGG" id="bpg:Bathy12g01290"/>
<protein>
    <recommendedName>
        <fullName evidence="3 7">6,7-dimethyl-8-ribityllumazine synthase</fullName>
        <shortName evidence="7">DMRL synthase</shortName>
        <ecNumber evidence="3 7">2.5.1.78</ecNumber>
    </recommendedName>
</protein>
<name>K8ELA5_9CHLO</name>
<feature type="region of interest" description="Disordered" evidence="8">
    <location>
        <begin position="40"/>
        <end position="95"/>
    </location>
</feature>
<dbReference type="UniPathway" id="UPA00275">
    <property type="reaction ID" value="UER00404"/>
</dbReference>
<dbReference type="RefSeq" id="XP_007509711.1">
    <property type="nucleotide sequence ID" value="XM_007509649.1"/>
</dbReference>
<comment type="pathway">
    <text evidence="1 7">Cofactor biosynthesis; riboflavin biosynthesis; riboflavin from 2-hydroxy-3-oxobutyl phosphate and 5-amino-6-(D-ribitylamino)uracil: step 1/2.</text>
</comment>
<evidence type="ECO:0000256" key="5">
    <source>
        <dbReference type="ARBA" id="ARBA00022679"/>
    </source>
</evidence>
<keyword evidence="5 7" id="KW-0808">Transferase</keyword>
<organism evidence="9 10">
    <name type="scientific">Bathycoccus prasinos</name>
    <dbReference type="NCBI Taxonomy" id="41875"/>
    <lineage>
        <taxon>Eukaryota</taxon>
        <taxon>Viridiplantae</taxon>
        <taxon>Chlorophyta</taxon>
        <taxon>Mamiellophyceae</taxon>
        <taxon>Mamiellales</taxon>
        <taxon>Bathycoccaceae</taxon>
        <taxon>Bathycoccus</taxon>
    </lineage>
</organism>
<dbReference type="EMBL" id="FO082267">
    <property type="protein sequence ID" value="CCO18826.1"/>
    <property type="molecule type" value="Genomic_DNA"/>
</dbReference>
<dbReference type="InterPro" id="IPR034964">
    <property type="entry name" value="LS"/>
</dbReference>